<comment type="similarity">
    <text evidence="1">Belongs to the ABC transporter superfamily.</text>
</comment>
<gene>
    <name evidence="4" type="ORF">IPJ38_01715</name>
</gene>
<proteinExistence type="inferred from homology"/>
<evidence type="ECO:0000313" key="4">
    <source>
        <dbReference type="EMBL" id="MBK7414010.1"/>
    </source>
</evidence>
<comment type="caution">
    <text evidence="4">The sequence shown here is derived from an EMBL/GenBank/DDBJ whole genome shotgun (WGS) entry which is preliminary data.</text>
</comment>
<evidence type="ECO:0000256" key="1">
    <source>
        <dbReference type="ARBA" id="ARBA00005417"/>
    </source>
</evidence>
<dbReference type="SUPFAM" id="SSF52540">
    <property type="entry name" value="P-loop containing nucleoside triphosphate hydrolases"/>
    <property type="match status" value="1"/>
</dbReference>
<evidence type="ECO:0000313" key="5">
    <source>
        <dbReference type="Proteomes" id="UP000739411"/>
    </source>
</evidence>
<organism evidence="4 5">
    <name type="scientific">Candidatus Dechloromonas phosphorivorans</name>
    <dbReference type="NCBI Taxonomy" id="2899244"/>
    <lineage>
        <taxon>Bacteria</taxon>
        <taxon>Pseudomonadati</taxon>
        <taxon>Pseudomonadota</taxon>
        <taxon>Betaproteobacteria</taxon>
        <taxon>Rhodocyclales</taxon>
        <taxon>Azonexaceae</taxon>
        <taxon>Dechloromonas</taxon>
    </lineage>
</organism>
<dbReference type="GO" id="GO:0005524">
    <property type="term" value="F:ATP binding"/>
    <property type="evidence" value="ECO:0007669"/>
    <property type="project" value="UniProtKB-KW"/>
</dbReference>
<dbReference type="GO" id="GO:0016887">
    <property type="term" value="F:ATP hydrolysis activity"/>
    <property type="evidence" value="ECO:0007669"/>
    <property type="project" value="InterPro"/>
</dbReference>
<sequence>MALNEVSLKISKGETVGFVGNNGAGKSTTLRIILGLQKPTSGLALLNGRPLLIMKRERRGLCF</sequence>
<keyword evidence="2" id="KW-0813">Transport</keyword>
<keyword evidence="4" id="KW-0547">Nucleotide-binding</keyword>
<dbReference type="EMBL" id="JADJMS010000005">
    <property type="protein sequence ID" value="MBK7414010.1"/>
    <property type="molecule type" value="Genomic_DNA"/>
</dbReference>
<accession>A0A935JVX2</accession>
<dbReference type="InterPro" id="IPR003439">
    <property type="entry name" value="ABC_transporter-like_ATP-bd"/>
</dbReference>
<dbReference type="PANTHER" id="PTHR43335:SF4">
    <property type="entry name" value="ABC TRANSPORTER, ATP-BINDING PROTEIN"/>
    <property type="match status" value="1"/>
</dbReference>
<keyword evidence="4" id="KW-0067">ATP-binding</keyword>
<dbReference type="AlphaFoldDB" id="A0A935JVX2"/>
<reference evidence="4 5" key="1">
    <citation type="submission" date="2020-10" db="EMBL/GenBank/DDBJ databases">
        <title>Connecting structure to function with the recovery of over 1000 high-quality activated sludge metagenome-assembled genomes encoding full-length rRNA genes using long-read sequencing.</title>
        <authorList>
            <person name="Singleton C.M."/>
            <person name="Petriglieri F."/>
            <person name="Kristensen J.M."/>
            <person name="Kirkegaard R.H."/>
            <person name="Michaelsen T.Y."/>
            <person name="Andersen M.H."/>
            <person name="Karst S.M."/>
            <person name="Dueholm M.S."/>
            <person name="Nielsen P.H."/>
            <person name="Albertsen M."/>
        </authorList>
    </citation>
    <scope>NUCLEOTIDE SEQUENCE [LARGE SCALE GENOMIC DNA]</scope>
    <source>
        <strain evidence="4">EsbW_18-Q3-R4-48_BATAC.463</strain>
    </source>
</reference>
<dbReference type="PANTHER" id="PTHR43335">
    <property type="entry name" value="ABC TRANSPORTER, ATP-BINDING PROTEIN"/>
    <property type="match status" value="1"/>
</dbReference>
<dbReference type="Gene3D" id="3.40.50.300">
    <property type="entry name" value="P-loop containing nucleotide triphosphate hydrolases"/>
    <property type="match status" value="1"/>
</dbReference>
<dbReference type="InterPro" id="IPR027417">
    <property type="entry name" value="P-loop_NTPase"/>
</dbReference>
<dbReference type="Pfam" id="PF00005">
    <property type="entry name" value="ABC_tran"/>
    <property type="match status" value="1"/>
</dbReference>
<name>A0A935JVX2_9RHOO</name>
<dbReference type="Proteomes" id="UP000739411">
    <property type="component" value="Unassembled WGS sequence"/>
</dbReference>
<evidence type="ECO:0000256" key="2">
    <source>
        <dbReference type="ARBA" id="ARBA00022448"/>
    </source>
</evidence>
<protein>
    <submittedName>
        <fullName evidence="4">ATP-binding cassette domain-containing protein</fullName>
    </submittedName>
</protein>
<feature type="domain" description="ABC transporter" evidence="3">
    <location>
        <begin position="3"/>
        <end position="53"/>
    </location>
</feature>
<evidence type="ECO:0000259" key="3">
    <source>
        <dbReference type="Pfam" id="PF00005"/>
    </source>
</evidence>